<dbReference type="SUPFAM" id="SSF52172">
    <property type="entry name" value="CheY-like"/>
    <property type="match status" value="1"/>
</dbReference>
<dbReference type="AlphaFoldDB" id="A0AAE3U522"/>
<reference evidence="3" key="1">
    <citation type="submission" date="2023-05" db="EMBL/GenBank/DDBJ databases">
        <authorList>
            <person name="Zhang X."/>
        </authorList>
    </citation>
    <scope>NUCLEOTIDE SEQUENCE</scope>
    <source>
        <strain evidence="3">YF14B1</strain>
    </source>
</reference>
<evidence type="ECO:0000313" key="3">
    <source>
        <dbReference type="EMBL" id="MDJ1480299.1"/>
    </source>
</evidence>
<comment type="caution">
    <text evidence="3">The sequence shown here is derived from an EMBL/GenBank/DDBJ whole genome shotgun (WGS) entry which is preliminary data.</text>
</comment>
<proteinExistence type="predicted"/>
<protein>
    <submittedName>
        <fullName evidence="3">Response regulator</fullName>
    </submittedName>
</protein>
<evidence type="ECO:0000313" key="4">
    <source>
        <dbReference type="Proteomes" id="UP001241110"/>
    </source>
</evidence>
<accession>A0AAE3U522</accession>
<keyword evidence="1" id="KW-0597">Phosphoprotein</keyword>
<dbReference type="Pfam" id="PF00072">
    <property type="entry name" value="Response_reg"/>
    <property type="match status" value="1"/>
</dbReference>
<dbReference type="Gene3D" id="3.40.50.2300">
    <property type="match status" value="1"/>
</dbReference>
<dbReference type="EMBL" id="JASJOS010000003">
    <property type="protein sequence ID" value="MDJ1480299.1"/>
    <property type="molecule type" value="Genomic_DNA"/>
</dbReference>
<feature type="domain" description="Response regulatory" evidence="2">
    <location>
        <begin position="11"/>
        <end position="134"/>
    </location>
</feature>
<dbReference type="InterPro" id="IPR001789">
    <property type="entry name" value="Sig_transdc_resp-reg_receiver"/>
</dbReference>
<dbReference type="SMART" id="SM00448">
    <property type="entry name" value="REC"/>
    <property type="match status" value="1"/>
</dbReference>
<feature type="modified residue" description="4-aspartylphosphate" evidence="1">
    <location>
        <position position="64"/>
    </location>
</feature>
<sequence length="147" mass="17054">MSLSETLKKGPIVIIEDDIDEHLLLEEVFSQLKTPNQRIYFTKGSNVLDYLKTTNQTPFLIISDIRLQIENGIELKKQIDQNPLLREKSIPFVFMSTLPPKEIVKKAYTELTIQGVFTKPNDFNKLKDMFALLVQYWTICEHPEPSL</sequence>
<organism evidence="3 4">
    <name type="scientific">Xanthocytophaga flava</name>
    <dbReference type="NCBI Taxonomy" id="3048013"/>
    <lineage>
        <taxon>Bacteria</taxon>
        <taxon>Pseudomonadati</taxon>
        <taxon>Bacteroidota</taxon>
        <taxon>Cytophagia</taxon>
        <taxon>Cytophagales</taxon>
        <taxon>Rhodocytophagaceae</taxon>
        <taxon>Xanthocytophaga</taxon>
    </lineage>
</organism>
<dbReference type="GO" id="GO:0000160">
    <property type="term" value="P:phosphorelay signal transduction system"/>
    <property type="evidence" value="ECO:0007669"/>
    <property type="project" value="InterPro"/>
</dbReference>
<evidence type="ECO:0000256" key="1">
    <source>
        <dbReference type="PROSITE-ProRule" id="PRU00169"/>
    </source>
</evidence>
<gene>
    <name evidence="3" type="ORF">QNI16_07370</name>
</gene>
<dbReference type="InterPro" id="IPR011006">
    <property type="entry name" value="CheY-like_superfamily"/>
</dbReference>
<dbReference type="RefSeq" id="WP_313976871.1">
    <property type="nucleotide sequence ID" value="NZ_JASJOS010000003.1"/>
</dbReference>
<name>A0AAE3U522_9BACT</name>
<evidence type="ECO:0000259" key="2">
    <source>
        <dbReference type="PROSITE" id="PS50110"/>
    </source>
</evidence>
<dbReference type="Proteomes" id="UP001241110">
    <property type="component" value="Unassembled WGS sequence"/>
</dbReference>
<dbReference type="PROSITE" id="PS50110">
    <property type="entry name" value="RESPONSE_REGULATORY"/>
    <property type="match status" value="1"/>
</dbReference>